<dbReference type="Proteomes" id="UP000235965">
    <property type="component" value="Unassembled WGS sequence"/>
</dbReference>
<evidence type="ECO:0000259" key="1">
    <source>
        <dbReference type="PROSITE" id="PS50878"/>
    </source>
</evidence>
<proteinExistence type="predicted"/>
<comment type="caution">
    <text evidence="2">The sequence shown here is derived from an EMBL/GenBank/DDBJ whole genome shotgun (WGS) entry which is preliminary data.</text>
</comment>
<name>A0A2J7RM19_9NEOP</name>
<dbReference type="SUPFAM" id="SSF56672">
    <property type="entry name" value="DNA/RNA polymerases"/>
    <property type="match status" value="1"/>
</dbReference>
<reference evidence="2 3" key="1">
    <citation type="submission" date="2017-12" db="EMBL/GenBank/DDBJ databases">
        <title>Hemimetabolous genomes reveal molecular basis of termite eusociality.</title>
        <authorList>
            <person name="Harrison M.C."/>
            <person name="Jongepier E."/>
            <person name="Robertson H.M."/>
            <person name="Arning N."/>
            <person name="Bitard-Feildel T."/>
            <person name="Chao H."/>
            <person name="Childers C.P."/>
            <person name="Dinh H."/>
            <person name="Doddapaneni H."/>
            <person name="Dugan S."/>
            <person name="Gowin J."/>
            <person name="Greiner C."/>
            <person name="Han Y."/>
            <person name="Hu H."/>
            <person name="Hughes D.S.T."/>
            <person name="Huylmans A.-K."/>
            <person name="Kemena C."/>
            <person name="Kremer L.P.M."/>
            <person name="Lee S.L."/>
            <person name="Lopez-Ezquerra A."/>
            <person name="Mallet L."/>
            <person name="Monroy-Kuhn J.M."/>
            <person name="Moser A."/>
            <person name="Murali S.C."/>
            <person name="Muzny D.M."/>
            <person name="Otani S."/>
            <person name="Piulachs M.-D."/>
            <person name="Poelchau M."/>
            <person name="Qu J."/>
            <person name="Schaub F."/>
            <person name="Wada-Katsumata A."/>
            <person name="Worley K.C."/>
            <person name="Xie Q."/>
            <person name="Ylla G."/>
            <person name="Poulsen M."/>
            <person name="Gibbs R.A."/>
            <person name="Schal C."/>
            <person name="Richards S."/>
            <person name="Belles X."/>
            <person name="Korb J."/>
            <person name="Bornberg-Bauer E."/>
        </authorList>
    </citation>
    <scope>NUCLEOTIDE SEQUENCE [LARGE SCALE GENOMIC DNA]</scope>
    <source>
        <tissue evidence="2">Whole body</tissue>
    </source>
</reference>
<dbReference type="CDD" id="cd01650">
    <property type="entry name" value="RT_nLTR_like"/>
    <property type="match status" value="1"/>
</dbReference>
<dbReference type="InterPro" id="IPR043502">
    <property type="entry name" value="DNA/RNA_pol_sf"/>
</dbReference>
<dbReference type="Pfam" id="PF00078">
    <property type="entry name" value="RVT_1"/>
    <property type="match status" value="1"/>
</dbReference>
<dbReference type="EMBL" id="NEVH01002579">
    <property type="protein sequence ID" value="PNF41876.1"/>
    <property type="molecule type" value="Genomic_DNA"/>
</dbReference>
<dbReference type="PROSITE" id="PS50878">
    <property type="entry name" value="RT_POL"/>
    <property type="match status" value="1"/>
</dbReference>
<dbReference type="GO" id="GO:0071897">
    <property type="term" value="P:DNA biosynthetic process"/>
    <property type="evidence" value="ECO:0007669"/>
    <property type="project" value="UniProtKB-ARBA"/>
</dbReference>
<evidence type="ECO:0000313" key="3">
    <source>
        <dbReference type="Proteomes" id="UP000235965"/>
    </source>
</evidence>
<protein>
    <recommendedName>
        <fullName evidence="1">Reverse transcriptase domain-containing protein</fullName>
    </recommendedName>
</protein>
<evidence type="ECO:0000313" key="2">
    <source>
        <dbReference type="EMBL" id="PNF41876.1"/>
    </source>
</evidence>
<dbReference type="AlphaFoldDB" id="A0A2J7RM19"/>
<dbReference type="InterPro" id="IPR000477">
    <property type="entry name" value="RT_dom"/>
</dbReference>
<accession>A0A2J7RM19</accession>
<dbReference type="PANTHER" id="PTHR33332">
    <property type="entry name" value="REVERSE TRANSCRIPTASE DOMAIN-CONTAINING PROTEIN"/>
    <property type="match status" value="1"/>
</dbReference>
<gene>
    <name evidence="2" type="ORF">B7P43_G15718</name>
</gene>
<dbReference type="InParanoid" id="A0A2J7RM19"/>
<sequence>MLTVFSKVLERVMHCRLSQHLQVNNILVQEQFGFRKNFSTDHAAFSFTTGILQAWNDKLQTAGIFCDLAKAFDCVNYEILTSKLEYYGVRGCILNWFKSYLWDRKQCVYIKTNDGQDYFSSWERVKQGVPQGSVFGPLLFIIYINDLPPYINKLAKVFLFADDTSVLVTGNNHDELKHKVRGTLSLIINWFTANKLALNITKTNIIRFALKQSYNSLAVASGNLFINEVSVIKFLGLQIDKNLDWKSHVEYILPKLSSAIFVIRSLSYFMSKKILRMVYFSYFHSILKYGIIFGGNSTNNVRVFKLQKKVIRIISGVGPRDSCRDLFKKLNILPLSCEYILSLMMFVIDNQTKFCSGLDVHGLNTRNRKQLYLPNSNLSAFQKGAMFTAIKLFNRLPITIQSLKEDRISFKNRLFLYLMNNSFYTVSEYVEHNINN</sequence>
<dbReference type="STRING" id="105785.A0A2J7RM19"/>
<keyword evidence="3" id="KW-1185">Reference proteome</keyword>
<organism evidence="2 3">
    <name type="scientific">Cryptotermes secundus</name>
    <dbReference type="NCBI Taxonomy" id="105785"/>
    <lineage>
        <taxon>Eukaryota</taxon>
        <taxon>Metazoa</taxon>
        <taxon>Ecdysozoa</taxon>
        <taxon>Arthropoda</taxon>
        <taxon>Hexapoda</taxon>
        <taxon>Insecta</taxon>
        <taxon>Pterygota</taxon>
        <taxon>Neoptera</taxon>
        <taxon>Polyneoptera</taxon>
        <taxon>Dictyoptera</taxon>
        <taxon>Blattodea</taxon>
        <taxon>Blattoidea</taxon>
        <taxon>Termitoidae</taxon>
        <taxon>Kalotermitidae</taxon>
        <taxon>Cryptotermitinae</taxon>
        <taxon>Cryptotermes</taxon>
    </lineage>
</organism>
<feature type="domain" description="Reverse transcriptase" evidence="1">
    <location>
        <begin position="1"/>
        <end position="239"/>
    </location>
</feature>